<gene>
    <name evidence="1" type="ORF">SCARUB_00878</name>
</gene>
<reference evidence="1 2" key="1">
    <citation type="submission" date="2016-07" db="EMBL/GenBank/DDBJ databases">
        <title>Draft genome of Scalindua rubra, obtained from a brine-seawater interface in the Red Sea, sheds light on salt adaptation in anammox bacteria.</title>
        <authorList>
            <person name="Speth D.R."/>
            <person name="Lagkouvardos I."/>
            <person name="Wang Y."/>
            <person name="Qian P.-Y."/>
            <person name="Dutilh B.E."/>
            <person name="Jetten M.S."/>
        </authorList>
    </citation>
    <scope>NUCLEOTIDE SEQUENCE [LARGE SCALE GENOMIC DNA]</scope>
    <source>
        <strain evidence="1">BSI-1</strain>
    </source>
</reference>
<dbReference type="AlphaFoldDB" id="A0A1E3XEE1"/>
<evidence type="ECO:0000313" key="1">
    <source>
        <dbReference type="EMBL" id="ODS34007.1"/>
    </source>
</evidence>
<dbReference type="EMBL" id="MAYW01000015">
    <property type="protein sequence ID" value="ODS34007.1"/>
    <property type="molecule type" value="Genomic_DNA"/>
</dbReference>
<sequence length="77" mass="8737">MNNGNLLRKKLAEPGIILSSGVYDCFSAKIAEKPGFQVIFTTSGFENLTSFKDYKEIIDIKKYQELEEKVTTWKPSS</sequence>
<dbReference type="InterPro" id="IPR015813">
    <property type="entry name" value="Pyrv/PenolPyrv_kinase-like_dom"/>
</dbReference>
<dbReference type="Gene3D" id="3.20.20.60">
    <property type="entry name" value="Phosphoenolpyruvate-binding domains"/>
    <property type="match status" value="1"/>
</dbReference>
<dbReference type="SUPFAM" id="SSF51621">
    <property type="entry name" value="Phosphoenolpyruvate/pyruvate domain"/>
    <property type="match status" value="1"/>
</dbReference>
<comment type="caution">
    <text evidence="1">The sequence shown here is derived from an EMBL/GenBank/DDBJ whole genome shotgun (WGS) entry which is preliminary data.</text>
</comment>
<dbReference type="Proteomes" id="UP000094056">
    <property type="component" value="Unassembled WGS sequence"/>
</dbReference>
<protein>
    <submittedName>
        <fullName evidence="1">Uncharacterized protein</fullName>
    </submittedName>
</protein>
<name>A0A1E3XEE1_9BACT</name>
<dbReference type="InterPro" id="IPR040442">
    <property type="entry name" value="Pyrv_kinase-like_dom_sf"/>
</dbReference>
<evidence type="ECO:0000313" key="2">
    <source>
        <dbReference type="Proteomes" id="UP000094056"/>
    </source>
</evidence>
<accession>A0A1E3XEE1</accession>
<proteinExistence type="predicted"/>
<dbReference type="GO" id="GO:0003824">
    <property type="term" value="F:catalytic activity"/>
    <property type="evidence" value="ECO:0007669"/>
    <property type="project" value="InterPro"/>
</dbReference>
<organism evidence="1 2">
    <name type="scientific">Candidatus Scalindua rubra</name>
    <dbReference type="NCBI Taxonomy" id="1872076"/>
    <lineage>
        <taxon>Bacteria</taxon>
        <taxon>Pseudomonadati</taxon>
        <taxon>Planctomycetota</taxon>
        <taxon>Candidatus Brocadiia</taxon>
        <taxon>Candidatus Brocadiales</taxon>
        <taxon>Candidatus Scalinduaceae</taxon>
        <taxon>Candidatus Scalindua</taxon>
    </lineage>
</organism>